<dbReference type="InterPro" id="IPR023393">
    <property type="entry name" value="START-like_dom_sf"/>
</dbReference>
<evidence type="ECO:0008006" key="3">
    <source>
        <dbReference type="Google" id="ProtNLM"/>
    </source>
</evidence>
<dbReference type="Proteomes" id="UP000059574">
    <property type="component" value="Chromosome"/>
</dbReference>
<dbReference type="Gene3D" id="3.30.530.20">
    <property type="match status" value="1"/>
</dbReference>
<gene>
    <name evidence="1" type="ORF">AS189_00760</name>
</gene>
<proteinExistence type="predicted"/>
<dbReference type="EMBL" id="CP013200">
    <property type="protein sequence ID" value="ALO65285.1"/>
    <property type="molecule type" value="Genomic_DNA"/>
</dbReference>
<dbReference type="SUPFAM" id="SSF55961">
    <property type="entry name" value="Bet v1-like"/>
    <property type="match status" value="1"/>
</dbReference>
<dbReference type="AlphaFoldDB" id="A0A0S2LV03"/>
<organism evidence="1 2">
    <name type="scientific">Arthrobacter alpinus</name>
    <dbReference type="NCBI Taxonomy" id="656366"/>
    <lineage>
        <taxon>Bacteria</taxon>
        <taxon>Bacillati</taxon>
        <taxon>Actinomycetota</taxon>
        <taxon>Actinomycetes</taxon>
        <taxon>Micrococcales</taxon>
        <taxon>Micrococcaceae</taxon>
        <taxon>Arthrobacter</taxon>
    </lineage>
</organism>
<accession>A0A0S2LV03</accession>
<sequence length="238" mass="26622">MVNTQLSVLVNADAEQVWLMLRDPARTAQWHGWEMEGLDTEIQQIFHSKVTESNDHLRLELEMGDVFTLEPRADGTLLTLTRGEATGEWTKYDADITSGWSMFLQQLRFALERHPRTARRTVFVDGTSAAHTNLWDVLGIDTGWLPEPGQPYGLTLNNGATLTGKVWYRNETQVGLTVETYAEHGDGLLILSQQAPLDGVREHPGAQIIASTYGLGAVALDAIADQWDAFMEEHYPDE</sequence>
<evidence type="ECO:0000313" key="2">
    <source>
        <dbReference type="Proteomes" id="UP000059574"/>
    </source>
</evidence>
<reference evidence="1 2" key="2">
    <citation type="journal article" date="2016" name="J. Biotechnol.">
        <title>Complete genome sequence of Arthrobacter alpinus ERGS4:06, a yellow pigmented bacterium tolerant to cold and radiations isolated from Sikkim Himalaya.</title>
        <authorList>
            <person name="Kumar R."/>
            <person name="Singh D."/>
            <person name="Swarnkar M.K."/>
            <person name="Singh A.K."/>
            <person name="Kumar S."/>
        </authorList>
    </citation>
    <scope>NUCLEOTIDE SEQUENCE [LARGE SCALE GENOMIC DNA]</scope>
    <source>
        <strain evidence="1 2">ERGS4:06</strain>
    </source>
</reference>
<protein>
    <recommendedName>
        <fullName evidence="3">Activator of Hsp90 ATPase homolog 1-like protein</fullName>
    </recommendedName>
</protein>
<dbReference type="RefSeq" id="WP_062285575.1">
    <property type="nucleotide sequence ID" value="NZ_CP013200.1"/>
</dbReference>
<evidence type="ECO:0000313" key="1">
    <source>
        <dbReference type="EMBL" id="ALO65285.1"/>
    </source>
</evidence>
<name>A0A0S2LV03_9MICC</name>
<reference evidence="2" key="1">
    <citation type="submission" date="2015-11" db="EMBL/GenBank/DDBJ databases">
        <authorList>
            <person name="Kumar R."/>
            <person name="Singh D."/>
            <person name="Swarnkar M.K."/>
            <person name="Singh A.K."/>
            <person name="Kumar S."/>
        </authorList>
    </citation>
    <scope>NUCLEOTIDE SEQUENCE [LARGE SCALE GENOMIC DNA]</scope>
    <source>
        <strain evidence="2">ERGS4:06</strain>
    </source>
</reference>